<name>A0A0E9W2H0_ANGAN</name>
<accession>A0A0E9W2H0</accession>
<reference evidence="1" key="1">
    <citation type="submission" date="2014-11" db="EMBL/GenBank/DDBJ databases">
        <authorList>
            <person name="Amaro Gonzalez C."/>
        </authorList>
    </citation>
    <scope>NUCLEOTIDE SEQUENCE</scope>
</reference>
<reference evidence="1" key="2">
    <citation type="journal article" date="2015" name="Fish Shellfish Immunol.">
        <title>Early steps in the European eel (Anguilla anguilla)-Vibrio vulnificus interaction in the gills: Role of the RtxA13 toxin.</title>
        <authorList>
            <person name="Callol A."/>
            <person name="Pajuelo D."/>
            <person name="Ebbesson L."/>
            <person name="Teles M."/>
            <person name="MacKenzie S."/>
            <person name="Amaro C."/>
        </authorList>
    </citation>
    <scope>NUCLEOTIDE SEQUENCE</scope>
</reference>
<evidence type="ECO:0000313" key="1">
    <source>
        <dbReference type="EMBL" id="JAH84557.1"/>
    </source>
</evidence>
<protein>
    <submittedName>
        <fullName evidence="1">Uncharacterized protein</fullName>
    </submittedName>
</protein>
<proteinExistence type="predicted"/>
<dbReference type="AlphaFoldDB" id="A0A0E9W2H0"/>
<organism evidence="1">
    <name type="scientific">Anguilla anguilla</name>
    <name type="common">European freshwater eel</name>
    <name type="synonym">Muraena anguilla</name>
    <dbReference type="NCBI Taxonomy" id="7936"/>
    <lineage>
        <taxon>Eukaryota</taxon>
        <taxon>Metazoa</taxon>
        <taxon>Chordata</taxon>
        <taxon>Craniata</taxon>
        <taxon>Vertebrata</taxon>
        <taxon>Euteleostomi</taxon>
        <taxon>Actinopterygii</taxon>
        <taxon>Neopterygii</taxon>
        <taxon>Teleostei</taxon>
        <taxon>Anguilliformes</taxon>
        <taxon>Anguillidae</taxon>
        <taxon>Anguilla</taxon>
    </lineage>
</organism>
<sequence length="46" mass="5316">MVTETIWYSCSRSTLHQGLGFKVVMVQDPWKKLESRFPSMALAGWL</sequence>
<dbReference type="EMBL" id="GBXM01024020">
    <property type="protein sequence ID" value="JAH84557.1"/>
    <property type="molecule type" value="Transcribed_RNA"/>
</dbReference>